<keyword evidence="3" id="KW-1185">Reference proteome</keyword>
<dbReference type="RefSeq" id="WP_165026923.1">
    <property type="nucleotide sequence ID" value="NZ_JAAKZF010000009.1"/>
</dbReference>
<feature type="region of interest" description="Disordered" evidence="1">
    <location>
        <begin position="60"/>
        <end position="82"/>
    </location>
</feature>
<protein>
    <submittedName>
        <fullName evidence="2">Uncharacterized protein</fullName>
    </submittedName>
</protein>
<organism evidence="2 3">
    <name type="scientific">Allomesorhizobium camelthorni</name>
    <dbReference type="NCBI Taxonomy" id="475069"/>
    <lineage>
        <taxon>Bacteria</taxon>
        <taxon>Pseudomonadati</taxon>
        <taxon>Pseudomonadota</taxon>
        <taxon>Alphaproteobacteria</taxon>
        <taxon>Hyphomicrobiales</taxon>
        <taxon>Phyllobacteriaceae</taxon>
        <taxon>Allomesorhizobium</taxon>
    </lineage>
</organism>
<comment type="caution">
    <text evidence="2">The sequence shown here is derived from an EMBL/GenBank/DDBJ whole genome shotgun (WGS) entry which is preliminary data.</text>
</comment>
<sequence length="117" mass="12698">MTDFVGRFRKLSTLGFRKPATLEIGGDINAFVIPDLVSEERAESVGNPCRNVGDIIAGAKRPRIHERHRPVTATPSPPPAHAISVEKPHVALQMIGQVPDIQPRLAAAGPRKPRCQP</sequence>
<feature type="compositionally biased region" description="Basic residues" evidence="1">
    <location>
        <begin position="60"/>
        <end position="70"/>
    </location>
</feature>
<name>A0A6G4WA71_9HYPH</name>
<evidence type="ECO:0000313" key="3">
    <source>
        <dbReference type="Proteomes" id="UP001642900"/>
    </source>
</evidence>
<dbReference type="Proteomes" id="UP001642900">
    <property type="component" value="Unassembled WGS sequence"/>
</dbReference>
<gene>
    <name evidence="2" type="ORF">G6N73_09945</name>
</gene>
<evidence type="ECO:0000313" key="2">
    <source>
        <dbReference type="EMBL" id="NGO51499.1"/>
    </source>
</evidence>
<proteinExistence type="predicted"/>
<evidence type="ECO:0000256" key="1">
    <source>
        <dbReference type="SAM" id="MobiDB-lite"/>
    </source>
</evidence>
<accession>A0A6G4WA71</accession>
<dbReference type="AlphaFoldDB" id="A0A6G4WA71"/>
<reference evidence="2 3" key="1">
    <citation type="submission" date="2020-02" db="EMBL/GenBank/DDBJ databases">
        <title>Genome sequence of strain CCNWXJ40-4.</title>
        <authorList>
            <person name="Gao J."/>
            <person name="Sun J."/>
        </authorList>
    </citation>
    <scope>NUCLEOTIDE SEQUENCE [LARGE SCALE GENOMIC DNA]</scope>
    <source>
        <strain evidence="2 3">CCNWXJ 40-4</strain>
    </source>
</reference>
<dbReference type="EMBL" id="JAAKZF010000009">
    <property type="protein sequence ID" value="NGO51499.1"/>
    <property type="molecule type" value="Genomic_DNA"/>
</dbReference>